<comment type="caution">
    <text evidence="2">The sequence shown here is derived from an EMBL/GenBank/DDBJ whole genome shotgun (WGS) entry which is preliminary data.</text>
</comment>
<gene>
    <name evidence="2" type="ORF">CPLU01_09107</name>
</gene>
<reference evidence="2" key="1">
    <citation type="journal article" date="2020" name="Phytopathology">
        <title>Genome Sequence Resources of Colletotrichum truncatum, C. plurivorum, C. musicola, and C. sojae: Four Species Pathogenic to Soybean (Glycine max).</title>
        <authorList>
            <person name="Rogerio F."/>
            <person name="Boufleur T.R."/>
            <person name="Ciampi-Guillardi M."/>
            <person name="Sukno S.A."/>
            <person name="Thon M.R."/>
            <person name="Massola Junior N.S."/>
            <person name="Baroncelli R."/>
        </authorList>
    </citation>
    <scope>NUCLEOTIDE SEQUENCE</scope>
    <source>
        <strain evidence="2">LFN00145</strain>
    </source>
</reference>
<dbReference type="EMBL" id="WIGO01000138">
    <property type="protein sequence ID" value="KAF6827431.1"/>
    <property type="molecule type" value="Genomic_DNA"/>
</dbReference>
<proteinExistence type="predicted"/>
<evidence type="ECO:0000256" key="1">
    <source>
        <dbReference type="SAM" id="MobiDB-lite"/>
    </source>
</evidence>
<evidence type="ECO:0000313" key="3">
    <source>
        <dbReference type="Proteomes" id="UP000654918"/>
    </source>
</evidence>
<feature type="region of interest" description="Disordered" evidence="1">
    <location>
        <begin position="19"/>
        <end position="51"/>
    </location>
</feature>
<accession>A0A8H6NCC9</accession>
<name>A0A8H6NCC9_9PEZI</name>
<evidence type="ECO:0000313" key="2">
    <source>
        <dbReference type="EMBL" id="KAF6827431.1"/>
    </source>
</evidence>
<sequence>MMPGNEQSLKRAYAVVCGQSPQTASEANSRRDAFQLHRRTATEPSTPKCEPSIFPRSGLWLPTITRTPDFDFTEKGNPEVLILTGSGLGKPLSMKHVTA</sequence>
<keyword evidence="3" id="KW-1185">Reference proteome</keyword>
<protein>
    <submittedName>
        <fullName evidence="2">Uncharacterized protein</fullName>
    </submittedName>
</protein>
<dbReference type="Proteomes" id="UP000654918">
    <property type="component" value="Unassembled WGS sequence"/>
</dbReference>
<organism evidence="2 3">
    <name type="scientific">Colletotrichum plurivorum</name>
    <dbReference type="NCBI Taxonomy" id="2175906"/>
    <lineage>
        <taxon>Eukaryota</taxon>
        <taxon>Fungi</taxon>
        <taxon>Dikarya</taxon>
        <taxon>Ascomycota</taxon>
        <taxon>Pezizomycotina</taxon>
        <taxon>Sordariomycetes</taxon>
        <taxon>Hypocreomycetidae</taxon>
        <taxon>Glomerellales</taxon>
        <taxon>Glomerellaceae</taxon>
        <taxon>Colletotrichum</taxon>
        <taxon>Colletotrichum orchidearum species complex</taxon>
    </lineage>
</organism>
<dbReference type="AlphaFoldDB" id="A0A8H6NCC9"/>